<name>A0A8D5JE06_9BACT</name>
<dbReference type="Pfam" id="PF01370">
    <property type="entry name" value="Epimerase"/>
    <property type="match status" value="1"/>
</dbReference>
<dbReference type="InterPro" id="IPR001509">
    <property type="entry name" value="Epimerase_deHydtase"/>
</dbReference>
<dbReference type="Proteomes" id="UP000826725">
    <property type="component" value="Chromosome"/>
</dbReference>
<dbReference type="AlphaFoldDB" id="A0A8D5JE06"/>
<organism evidence="3 4">
    <name type="scientific">Desulfomarina profundi</name>
    <dbReference type="NCBI Taxonomy" id="2772557"/>
    <lineage>
        <taxon>Bacteria</taxon>
        <taxon>Pseudomonadati</taxon>
        <taxon>Thermodesulfobacteriota</taxon>
        <taxon>Desulfobulbia</taxon>
        <taxon>Desulfobulbales</taxon>
        <taxon>Desulfobulbaceae</taxon>
        <taxon>Desulfomarina</taxon>
    </lineage>
</organism>
<protein>
    <submittedName>
        <fullName evidence="3">3-beta hydroxysteroid dehydrogenase</fullName>
    </submittedName>
</protein>
<evidence type="ECO:0000256" key="1">
    <source>
        <dbReference type="ARBA" id="ARBA00007637"/>
    </source>
</evidence>
<feature type="domain" description="NAD-dependent epimerase/dehydratase" evidence="2">
    <location>
        <begin position="4"/>
        <end position="227"/>
    </location>
</feature>
<accession>A0A8D5JE06</accession>
<reference evidence="3" key="1">
    <citation type="submission" date="2020-09" db="EMBL/GenBank/DDBJ databases">
        <title>Desulfogranum mesoprofundum gen. nov., sp. nov., a novel mesophilic, sulfate-reducing chemolithoautotroph isolated from a deep-sea hydrothermal vent chimney in the Suiyo Seamount.</title>
        <authorList>
            <person name="Hashimoto Y."/>
            <person name="Nakagawa S."/>
        </authorList>
    </citation>
    <scope>NUCLEOTIDE SEQUENCE</scope>
    <source>
        <strain evidence="3">KT2</strain>
    </source>
</reference>
<evidence type="ECO:0000259" key="2">
    <source>
        <dbReference type="Pfam" id="PF01370"/>
    </source>
</evidence>
<dbReference type="PANTHER" id="PTHR43000">
    <property type="entry name" value="DTDP-D-GLUCOSE 4,6-DEHYDRATASE-RELATED"/>
    <property type="match status" value="1"/>
</dbReference>
<proteinExistence type="inferred from homology"/>
<gene>
    <name evidence="3" type="ORF">DGMP_25560</name>
</gene>
<sequence>MGKILVTGATGFTGTALCRRLINDGHEVVAFIRPTSKTGALTELGVICKTVDICDAEAVLDNFTDISKVYHIAAAYRTEHSTTETFIKVNVEATRNLLEAAKQNSIERFIHCSTVGVQGEIDDPPADEEYRMKPGDHYQESKKDGELLARKYFAEEGVTGTVFRPVGIYGPGDTRFLKLFRSIARGVFVMIGSGSVLYHMTYIDDLVEGIVLCGTHPNAPGEVFTLGGENYTTLKELVGEVARVLGKQPPILRIPYLPVFWASIICDKVCKLAHISPPIYPRRVEFFSLDRAFSIEKARRLLGYAPKVSLHEGLSRTADWYRENNLI</sequence>
<dbReference type="KEGG" id="dbk:DGMP_25560"/>
<evidence type="ECO:0000313" key="4">
    <source>
        <dbReference type="Proteomes" id="UP000826725"/>
    </source>
</evidence>
<keyword evidence="4" id="KW-1185">Reference proteome</keyword>
<dbReference type="EMBL" id="AP024086">
    <property type="protein sequence ID" value="BCL61863.1"/>
    <property type="molecule type" value="Genomic_DNA"/>
</dbReference>
<comment type="similarity">
    <text evidence="1">Belongs to the NAD(P)-dependent epimerase/dehydratase family.</text>
</comment>
<dbReference type="RefSeq" id="WP_228854278.1">
    <property type="nucleotide sequence ID" value="NZ_AP024086.1"/>
</dbReference>
<evidence type="ECO:0000313" key="3">
    <source>
        <dbReference type="EMBL" id="BCL61863.1"/>
    </source>
</evidence>